<comment type="caution">
    <text evidence="2">The sequence shown here is derived from an EMBL/GenBank/DDBJ whole genome shotgun (WGS) entry which is preliminary data.</text>
</comment>
<organism evidence="2 3">
    <name type="scientific">Fusarium oxysporum</name>
    <name type="common">Fusarium vascular wilt</name>
    <dbReference type="NCBI Taxonomy" id="5507"/>
    <lineage>
        <taxon>Eukaryota</taxon>
        <taxon>Fungi</taxon>
        <taxon>Dikarya</taxon>
        <taxon>Ascomycota</taxon>
        <taxon>Pezizomycotina</taxon>
        <taxon>Sordariomycetes</taxon>
        <taxon>Hypocreomycetidae</taxon>
        <taxon>Hypocreales</taxon>
        <taxon>Nectriaceae</taxon>
        <taxon>Fusarium</taxon>
        <taxon>Fusarium oxysporum species complex</taxon>
    </lineage>
</organism>
<dbReference type="EMBL" id="MRCY01000016">
    <property type="protein sequence ID" value="RKL17270.1"/>
    <property type="molecule type" value="Genomic_DNA"/>
</dbReference>
<dbReference type="VEuPathDB" id="FungiDB:FOZG_13118"/>
<evidence type="ECO:0000313" key="2">
    <source>
        <dbReference type="EMBL" id="RKL17270.1"/>
    </source>
</evidence>
<feature type="compositionally biased region" description="Polar residues" evidence="1">
    <location>
        <begin position="1"/>
        <end position="16"/>
    </location>
</feature>
<reference evidence="2 3" key="1">
    <citation type="journal article" date="2018" name="Sci. Rep.">
        <title>Characterisation of pathogen-specific regions and novel effector candidates in Fusarium oxysporum f. sp. cepae.</title>
        <authorList>
            <person name="Armitage A.D."/>
            <person name="Taylor A."/>
            <person name="Sobczyk M.K."/>
            <person name="Baxter L."/>
            <person name="Greenfield B.P."/>
            <person name="Bates H.J."/>
            <person name="Wilson F."/>
            <person name="Jackson A.C."/>
            <person name="Ott S."/>
            <person name="Harrison R.J."/>
            <person name="Clarkson J.P."/>
        </authorList>
    </citation>
    <scope>NUCLEOTIDE SEQUENCE [LARGE SCALE GENOMIC DNA]</scope>
    <source>
        <strain evidence="2 3">Fo_A28</strain>
    </source>
</reference>
<dbReference type="VEuPathDB" id="FungiDB:HZS61_006896"/>
<dbReference type="VEuPathDB" id="FungiDB:FOC4_g10005223"/>
<dbReference type="VEuPathDB" id="FungiDB:FOXG_20721"/>
<dbReference type="AlphaFoldDB" id="A0A420RJU2"/>
<accession>A0A420RJU2</accession>
<gene>
    <name evidence="2" type="ORF">BFJ68_g4774</name>
</gene>
<dbReference type="VEuPathDB" id="FungiDB:FOC1_g10003620"/>
<name>A0A420RJU2_FUSOX</name>
<dbReference type="VEuPathDB" id="FungiDB:FOMG_14870"/>
<proteinExistence type="predicted"/>
<protein>
    <submittedName>
        <fullName evidence="2">Uncharacterized protein</fullName>
    </submittedName>
</protein>
<evidence type="ECO:0000313" key="3">
    <source>
        <dbReference type="Proteomes" id="UP000285860"/>
    </source>
</evidence>
<dbReference type="VEuPathDB" id="FungiDB:FOIG_14382"/>
<sequence length="260" mass="29460">MQFITVTNPGQPASAKTTRKAHSHAARVAHARTRKQRMVDYHDQKRQQTAKGHDEPYNLSPKLTIPSTSVLQKSTSVPFTLPGDFQPSNIIYFIKSLSPFEHSIFSQYLQTVLPSQIAHCPIIMDIAEQAAEIRSNWIFFVSTDQVLLRGCLLAACRYLAQVELRDEYALMAIQYKQYYLQSLRKGLSSRGLSSRRNAVAMTTVLALDEMVEEAGGLERLGLNHLVRYVLYNLMFGKRLSEWDMDLHLASTLMTPDSILP</sequence>
<feature type="compositionally biased region" description="Basic and acidic residues" evidence="1">
    <location>
        <begin position="37"/>
        <end position="56"/>
    </location>
</feature>
<feature type="compositionally biased region" description="Basic residues" evidence="1">
    <location>
        <begin position="17"/>
        <end position="36"/>
    </location>
</feature>
<dbReference type="Proteomes" id="UP000285860">
    <property type="component" value="Unassembled WGS sequence"/>
</dbReference>
<evidence type="ECO:0000256" key="1">
    <source>
        <dbReference type="SAM" id="MobiDB-lite"/>
    </source>
</evidence>
<feature type="region of interest" description="Disordered" evidence="1">
    <location>
        <begin position="1"/>
        <end position="58"/>
    </location>
</feature>